<protein>
    <submittedName>
        <fullName evidence="1">Uncharacterized protein</fullName>
    </submittedName>
</protein>
<accession>A0ABD6DDM2</accession>
<dbReference type="RefSeq" id="WP_256399676.1">
    <property type="nucleotide sequence ID" value="NZ_JANHJR010000002.1"/>
</dbReference>
<reference evidence="1 2" key="1">
    <citation type="journal article" date="2019" name="Int. J. Syst. Evol. Microbiol.">
        <title>The Global Catalogue of Microorganisms (GCM) 10K type strain sequencing project: providing services to taxonomists for standard genome sequencing and annotation.</title>
        <authorList>
            <consortium name="The Broad Institute Genomics Platform"/>
            <consortium name="The Broad Institute Genome Sequencing Center for Infectious Disease"/>
            <person name="Wu L."/>
            <person name="Ma J."/>
        </authorList>
    </citation>
    <scope>NUCLEOTIDE SEQUENCE [LARGE SCALE GENOMIC DNA]</scope>
    <source>
        <strain evidence="1 2">CGMCC 1.10390</strain>
    </source>
</reference>
<dbReference type="EMBL" id="JBHUDO010000001">
    <property type="protein sequence ID" value="MFD1644404.1"/>
    <property type="molecule type" value="Genomic_DNA"/>
</dbReference>
<proteinExistence type="predicted"/>
<sequence>MGRDRWPAGRSPVPAADCRWARETADAAPTNTVARAAAGVVVHGRYPGNLLADSNDVSSRE</sequence>
<dbReference type="Proteomes" id="UP001597034">
    <property type="component" value="Unassembled WGS sequence"/>
</dbReference>
<organism evidence="1 2">
    <name type="scientific">Haloarchaeobius litoreus</name>
    <dbReference type="NCBI Taxonomy" id="755306"/>
    <lineage>
        <taxon>Archaea</taxon>
        <taxon>Methanobacteriati</taxon>
        <taxon>Methanobacteriota</taxon>
        <taxon>Stenosarchaea group</taxon>
        <taxon>Halobacteria</taxon>
        <taxon>Halobacteriales</taxon>
        <taxon>Halorubellaceae</taxon>
        <taxon>Haloarchaeobius</taxon>
    </lineage>
</organism>
<comment type="caution">
    <text evidence="1">The sequence shown here is derived from an EMBL/GenBank/DDBJ whole genome shotgun (WGS) entry which is preliminary data.</text>
</comment>
<name>A0ABD6DDM2_9EURY</name>
<gene>
    <name evidence="1" type="ORF">ACFSBL_01795</name>
</gene>
<keyword evidence="2" id="KW-1185">Reference proteome</keyword>
<evidence type="ECO:0000313" key="2">
    <source>
        <dbReference type="Proteomes" id="UP001597034"/>
    </source>
</evidence>
<evidence type="ECO:0000313" key="1">
    <source>
        <dbReference type="EMBL" id="MFD1644404.1"/>
    </source>
</evidence>
<dbReference type="AlphaFoldDB" id="A0ABD6DDM2"/>